<name>A0A1N6HZM7_9PROT</name>
<dbReference type="EMBL" id="FSRO01000001">
    <property type="protein sequence ID" value="SIO25268.1"/>
    <property type="molecule type" value="Genomic_DNA"/>
</dbReference>
<evidence type="ECO:0000259" key="3">
    <source>
        <dbReference type="Pfam" id="PF13511"/>
    </source>
</evidence>
<evidence type="ECO:0000313" key="4">
    <source>
        <dbReference type="EMBL" id="SIO25268.1"/>
    </source>
</evidence>
<feature type="region of interest" description="Disordered" evidence="1">
    <location>
        <begin position="48"/>
        <end position="71"/>
    </location>
</feature>
<reference evidence="4 5" key="1">
    <citation type="submission" date="2016-12" db="EMBL/GenBank/DDBJ databases">
        <authorList>
            <person name="Song W.-J."/>
            <person name="Kurnit D.M."/>
        </authorList>
    </citation>
    <scope>NUCLEOTIDE SEQUENCE [LARGE SCALE GENOMIC DNA]</scope>
    <source>
        <strain evidence="4 5">ATCC 49181</strain>
    </source>
</reference>
<evidence type="ECO:0000256" key="1">
    <source>
        <dbReference type="SAM" id="MobiDB-lite"/>
    </source>
</evidence>
<dbReference type="Proteomes" id="UP000185062">
    <property type="component" value="Unassembled WGS sequence"/>
</dbReference>
<sequence length="151" mass="17397">MRHILLPALLFVLSIVAQAQIYKWVDKNGHMQYSDLPPPSDVTQDNRGLSIQSMPPRFDDNNKTNTGKSLSEEKLEFEKRQLARREAENKRQIEAEENKKKCNEAQGRLKIFRESPRLTIPDGKGGIVYVDSHMRDEKIEKAKKNIAAYCN</sequence>
<keyword evidence="2" id="KW-0732">Signal</keyword>
<feature type="domain" description="DUF4124" evidence="3">
    <location>
        <begin position="9"/>
        <end position="45"/>
    </location>
</feature>
<feature type="chain" id="PRO_5009936529" description="DUF4124 domain-containing protein" evidence="2">
    <location>
        <begin position="20"/>
        <end position="151"/>
    </location>
</feature>
<feature type="signal peptide" evidence="2">
    <location>
        <begin position="1"/>
        <end position="19"/>
    </location>
</feature>
<gene>
    <name evidence="4" type="ORF">SAMN02743940_1459</name>
</gene>
<evidence type="ECO:0000313" key="5">
    <source>
        <dbReference type="Proteomes" id="UP000185062"/>
    </source>
</evidence>
<accession>A0A1N6HZM7</accession>
<proteinExistence type="predicted"/>
<dbReference type="eggNOG" id="ENOG50339YA">
    <property type="taxonomic scope" value="Bacteria"/>
</dbReference>
<dbReference type="STRING" id="44575.SAMN05216419_106011"/>
<organism evidence="4 5">
    <name type="scientific">Nitrosomonas cryotolerans ATCC 49181</name>
    <dbReference type="NCBI Taxonomy" id="1131553"/>
    <lineage>
        <taxon>Bacteria</taxon>
        <taxon>Pseudomonadati</taxon>
        <taxon>Pseudomonadota</taxon>
        <taxon>Betaproteobacteria</taxon>
        <taxon>Nitrosomonadales</taxon>
        <taxon>Nitrosomonadaceae</taxon>
        <taxon>Nitrosomonas</taxon>
    </lineage>
</organism>
<dbReference type="AlphaFoldDB" id="A0A1N6HZM7"/>
<dbReference type="InterPro" id="IPR025392">
    <property type="entry name" value="DUF4124"/>
</dbReference>
<dbReference type="Pfam" id="PF13511">
    <property type="entry name" value="DUF4124"/>
    <property type="match status" value="1"/>
</dbReference>
<evidence type="ECO:0000256" key="2">
    <source>
        <dbReference type="SAM" id="SignalP"/>
    </source>
</evidence>
<dbReference type="RefSeq" id="WP_028461182.1">
    <property type="nucleotide sequence ID" value="NZ_FSRO01000001.1"/>
</dbReference>
<protein>
    <recommendedName>
        <fullName evidence="3">DUF4124 domain-containing protein</fullName>
    </recommendedName>
</protein>
<keyword evidence="5" id="KW-1185">Reference proteome</keyword>